<accession>A0A8K0KQF6</accession>
<dbReference type="EMBL" id="KZ309604">
    <property type="protein sequence ID" value="KAG8239342.1"/>
    <property type="molecule type" value="Genomic_DNA"/>
</dbReference>
<reference evidence="3" key="2">
    <citation type="submission" date="2017-10" db="EMBL/GenBank/DDBJ databases">
        <title>Ladona fulva Genome sequencing and assembly.</title>
        <authorList>
            <person name="Murali S."/>
            <person name="Richards S."/>
            <person name="Bandaranaike D."/>
            <person name="Bellair M."/>
            <person name="Blankenburg K."/>
            <person name="Chao H."/>
            <person name="Dinh H."/>
            <person name="Doddapaneni H."/>
            <person name="Dugan-Rocha S."/>
            <person name="Elkadiri S."/>
            <person name="Gnanaolivu R."/>
            <person name="Hernandez B."/>
            <person name="Skinner E."/>
            <person name="Javaid M."/>
            <person name="Lee S."/>
            <person name="Li M."/>
            <person name="Ming W."/>
            <person name="Munidasa M."/>
            <person name="Muniz J."/>
            <person name="Nguyen L."/>
            <person name="Hughes D."/>
            <person name="Osuji N."/>
            <person name="Pu L.-L."/>
            <person name="Puazo M."/>
            <person name="Qu C."/>
            <person name="Quiroz J."/>
            <person name="Raj R."/>
            <person name="Weissenberger G."/>
            <person name="Xin Y."/>
            <person name="Zou X."/>
            <person name="Han Y."/>
            <person name="Worley K."/>
            <person name="Muzny D."/>
            <person name="Gibbs R."/>
        </authorList>
    </citation>
    <scope>NUCLEOTIDE SEQUENCE</scope>
    <source>
        <strain evidence="3">Sampled in the wild</strain>
    </source>
</reference>
<dbReference type="Proteomes" id="UP000792457">
    <property type="component" value="Unassembled WGS sequence"/>
</dbReference>
<evidence type="ECO:0000256" key="1">
    <source>
        <dbReference type="SAM" id="MobiDB-lite"/>
    </source>
</evidence>
<keyword evidence="4" id="KW-1185">Reference proteome</keyword>
<evidence type="ECO:0000259" key="2">
    <source>
        <dbReference type="PROSITE" id="PS50878"/>
    </source>
</evidence>
<dbReference type="OrthoDB" id="8195432at2759"/>
<dbReference type="AlphaFoldDB" id="A0A8K0KQF6"/>
<dbReference type="SUPFAM" id="SSF56672">
    <property type="entry name" value="DNA/RNA polymerases"/>
    <property type="match status" value="1"/>
</dbReference>
<evidence type="ECO:0000313" key="3">
    <source>
        <dbReference type="EMBL" id="KAG8239342.1"/>
    </source>
</evidence>
<dbReference type="PANTHER" id="PTHR47027:SF20">
    <property type="entry name" value="REVERSE TRANSCRIPTASE-LIKE PROTEIN WITH RNA-DIRECTED DNA POLYMERASE DOMAIN"/>
    <property type="match status" value="1"/>
</dbReference>
<sequence length="521" mass="58515">MLQGAALNGGTLADAAAGRKTRRSRTQDRPPHPGRLFTLAAGDFCCRKNHNITVPFDNCPEALASARGGKIEKYSDLDKRLRVRQEYKAEVHLHALVVGSLESYHPENDKLLKRLRISGKRIPTLRRKMVSAAIQWSRDIYVEHITGIRQYQISAARTNARRNGKEIDIAWLDKADAFGSVPHRHTSRVLQEMAMLYSMIRLIIEDMYQEMTTEVEVRDESTAPITIKSGIRQGDPLSPLLFNLALEHLLRVALHKQSTRGYQIGKHRISALASTDDVLLLAKSAGLLHQLLHTVSAAANWSGLLFKPRKCASLHLDCTRGRQRHLLLSFNIQGTPIILRSAARVAHRDHAGKHHSTNHPRHWCTKRKRALPVAEIRRGENLLAPETRLPAASHGLPKACTGNLGPTNERRRPVVDIEPRNTASAALAGRSRTNTPCYPQRRADNCTRVQDDILRRHSPEALLISPSHRKQTVPLFRRAIAEGMRRSITAKKDQGKVLEAASRHPASSHFLRDVRHTRVCE</sequence>
<dbReference type="PROSITE" id="PS50878">
    <property type="entry name" value="RT_POL"/>
    <property type="match status" value="1"/>
</dbReference>
<evidence type="ECO:0000313" key="4">
    <source>
        <dbReference type="Proteomes" id="UP000792457"/>
    </source>
</evidence>
<reference evidence="3" key="1">
    <citation type="submission" date="2013-04" db="EMBL/GenBank/DDBJ databases">
        <authorList>
            <person name="Qu J."/>
            <person name="Murali S.C."/>
            <person name="Bandaranaike D."/>
            <person name="Bellair M."/>
            <person name="Blankenburg K."/>
            <person name="Chao H."/>
            <person name="Dinh H."/>
            <person name="Doddapaneni H."/>
            <person name="Downs B."/>
            <person name="Dugan-Rocha S."/>
            <person name="Elkadiri S."/>
            <person name="Gnanaolivu R.D."/>
            <person name="Hernandez B."/>
            <person name="Javaid M."/>
            <person name="Jayaseelan J.C."/>
            <person name="Lee S."/>
            <person name="Li M."/>
            <person name="Ming W."/>
            <person name="Munidasa M."/>
            <person name="Muniz J."/>
            <person name="Nguyen L."/>
            <person name="Ongeri F."/>
            <person name="Osuji N."/>
            <person name="Pu L.-L."/>
            <person name="Puazo M."/>
            <person name="Qu C."/>
            <person name="Quiroz J."/>
            <person name="Raj R."/>
            <person name="Weissenberger G."/>
            <person name="Xin Y."/>
            <person name="Zou X."/>
            <person name="Han Y."/>
            <person name="Richards S."/>
            <person name="Worley K."/>
            <person name="Muzny D."/>
            <person name="Gibbs R."/>
        </authorList>
    </citation>
    <scope>NUCLEOTIDE SEQUENCE</scope>
    <source>
        <strain evidence="3">Sampled in the wild</strain>
    </source>
</reference>
<protein>
    <recommendedName>
        <fullName evidence="2">Reverse transcriptase domain-containing protein</fullName>
    </recommendedName>
</protein>
<organism evidence="3 4">
    <name type="scientific">Ladona fulva</name>
    <name type="common">Scarce chaser dragonfly</name>
    <name type="synonym">Libellula fulva</name>
    <dbReference type="NCBI Taxonomy" id="123851"/>
    <lineage>
        <taxon>Eukaryota</taxon>
        <taxon>Metazoa</taxon>
        <taxon>Ecdysozoa</taxon>
        <taxon>Arthropoda</taxon>
        <taxon>Hexapoda</taxon>
        <taxon>Insecta</taxon>
        <taxon>Pterygota</taxon>
        <taxon>Palaeoptera</taxon>
        <taxon>Odonata</taxon>
        <taxon>Epiprocta</taxon>
        <taxon>Anisoptera</taxon>
        <taxon>Libelluloidea</taxon>
        <taxon>Libellulidae</taxon>
        <taxon>Ladona</taxon>
    </lineage>
</organism>
<dbReference type="InterPro" id="IPR000477">
    <property type="entry name" value="RT_dom"/>
</dbReference>
<name>A0A8K0KQF6_LADFU</name>
<dbReference type="PANTHER" id="PTHR47027">
    <property type="entry name" value="REVERSE TRANSCRIPTASE DOMAIN-CONTAINING PROTEIN"/>
    <property type="match status" value="1"/>
</dbReference>
<proteinExistence type="predicted"/>
<feature type="domain" description="Reverse transcriptase" evidence="2">
    <location>
        <begin position="1"/>
        <end position="332"/>
    </location>
</feature>
<dbReference type="Pfam" id="PF00078">
    <property type="entry name" value="RVT_1"/>
    <property type="match status" value="1"/>
</dbReference>
<gene>
    <name evidence="3" type="ORF">J437_LFUL019122</name>
</gene>
<feature type="region of interest" description="Disordered" evidence="1">
    <location>
        <begin position="1"/>
        <end position="34"/>
    </location>
</feature>
<dbReference type="InterPro" id="IPR043502">
    <property type="entry name" value="DNA/RNA_pol_sf"/>
</dbReference>
<comment type="caution">
    <text evidence="3">The sequence shown here is derived from an EMBL/GenBank/DDBJ whole genome shotgun (WGS) entry which is preliminary data.</text>
</comment>
<dbReference type="GO" id="GO:0071897">
    <property type="term" value="P:DNA biosynthetic process"/>
    <property type="evidence" value="ECO:0007669"/>
    <property type="project" value="UniProtKB-ARBA"/>
</dbReference>